<organism evidence="1">
    <name type="scientific">uncultured Caudovirales phage</name>
    <dbReference type="NCBI Taxonomy" id="2100421"/>
    <lineage>
        <taxon>Viruses</taxon>
        <taxon>Duplodnaviria</taxon>
        <taxon>Heunggongvirae</taxon>
        <taxon>Uroviricota</taxon>
        <taxon>Caudoviricetes</taxon>
        <taxon>Peduoviridae</taxon>
        <taxon>Maltschvirus</taxon>
        <taxon>Maltschvirus maltsch</taxon>
    </lineage>
</organism>
<accession>A0A6J5NDY5</accession>
<name>A0A6J5NDY5_9CAUD</name>
<protein>
    <submittedName>
        <fullName evidence="1">Uncharacterized protein</fullName>
    </submittedName>
</protein>
<dbReference type="EMBL" id="LR796596">
    <property type="protein sequence ID" value="CAB4153709.1"/>
    <property type="molecule type" value="Genomic_DNA"/>
</dbReference>
<sequence length="191" mass="20876">MAIDLSAYSSIQTNLFVSLDIPNYQVLTFSDYHKEFTLSGRNYTGLGQLLSVSDTSDNLRAIPEQLSLSISGIPIKNVTDILNYKVKGSNITILRAFFNPTTGVLINITGNPAGKFSGIINNFVISDDLEMGSDTGSMTLTLTATSVIEMLNNKISGRRTNPIDQRQYYPTEASFDRVSALAKTNFQFGAP</sequence>
<proteinExistence type="predicted"/>
<evidence type="ECO:0000313" key="1">
    <source>
        <dbReference type="EMBL" id="CAB4153709.1"/>
    </source>
</evidence>
<reference evidence="1" key="1">
    <citation type="submission" date="2020-04" db="EMBL/GenBank/DDBJ databases">
        <authorList>
            <person name="Chiriac C."/>
            <person name="Salcher M."/>
            <person name="Ghai R."/>
            <person name="Kavagutti S V."/>
        </authorList>
    </citation>
    <scope>NUCLEOTIDE SEQUENCE</scope>
</reference>
<gene>
    <name evidence="1" type="ORF">UFOVP635_21</name>
</gene>